<dbReference type="Proteomes" id="UP000223913">
    <property type="component" value="Unassembled WGS sequence"/>
</dbReference>
<dbReference type="EMBL" id="PDUD01000055">
    <property type="protein sequence ID" value="PHN01434.1"/>
    <property type="molecule type" value="Genomic_DNA"/>
</dbReference>
<keyword evidence="2" id="KW-1185">Reference proteome</keyword>
<proteinExistence type="predicted"/>
<evidence type="ECO:0008006" key="3">
    <source>
        <dbReference type="Google" id="ProtNLM"/>
    </source>
</evidence>
<protein>
    <recommendedName>
        <fullName evidence="3">Metal-dependent HD superfamily phosphohydrolase</fullName>
    </recommendedName>
</protein>
<gene>
    <name evidence="1" type="ORF">CRP01_37240</name>
</gene>
<dbReference type="OrthoDB" id="9808993at2"/>
<dbReference type="PANTHER" id="PTHR21174:SF0">
    <property type="entry name" value="HD PHOSPHOHYDROLASE FAMILY PROTEIN-RELATED"/>
    <property type="match status" value="1"/>
</dbReference>
<dbReference type="PIRSF" id="PIRSF035170">
    <property type="entry name" value="HD_phosphohydro"/>
    <property type="match status" value="1"/>
</dbReference>
<accession>A0A2D0MYT6</accession>
<dbReference type="RefSeq" id="WP_099155181.1">
    <property type="nucleotide sequence ID" value="NZ_PDUD01000055.1"/>
</dbReference>
<dbReference type="InterPro" id="IPR009218">
    <property type="entry name" value="HD_phosphohydro"/>
</dbReference>
<organism evidence="1 2">
    <name type="scientific">Flavilitoribacter nigricans (strain ATCC 23147 / DSM 23189 / NBRC 102662 / NCIMB 1420 / SS-2)</name>
    <name type="common">Lewinella nigricans</name>
    <dbReference type="NCBI Taxonomy" id="1122177"/>
    <lineage>
        <taxon>Bacteria</taxon>
        <taxon>Pseudomonadati</taxon>
        <taxon>Bacteroidota</taxon>
        <taxon>Saprospiria</taxon>
        <taxon>Saprospirales</taxon>
        <taxon>Lewinellaceae</taxon>
        <taxon>Flavilitoribacter</taxon>
    </lineage>
</organism>
<dbReference type="Gene3D" id="1.10.3210.10">
    <property type="entry name" value="Hypothetical protein af1432"/>
    <property type="match status" value="1"/>
</dbReference>
<dbReference type="PANTHER" id="PTHR21174">
    <property type="match status" value="1"/>
</dbReference>
<name>A0A2D0MYT6_FLAN2</name>
<dbReference type="SUPFAM" id="SSF109604">
    <property type="entry name" value="HD-domain/PDEase-like"/>
    <property type="match status" value="1"/>
</dbReference>
<comment type="caution">
    <text evidence="1">The sequence shown here is derived from an EMBL/GenBank/DDBJ whole genome shotgun (WGS) entry which is preliminary data.</text>
</comment>
<evidence type="ECO:0000313" key="2">
    <source>
        <dbReference type="Proteomes" id="UP000223913"/>
    </source>
</evidence>
<evidence type="ECO:0000313" key="1">
    <source>
        <dbReference type="EMBL" id="PHN01434.1"/>
    </source>
</evidence>
<reference evidence="1 2" key="1">
    <citation type="submission" date="2017-10" db="EMBL/GenBank/DDBJ databases">
        <title>The draft genome sequence of Lewinella nigricans NBRC 102662.</title>
        <authorList>
            <person name="Wang K."/>
        </authorList>
    </citation>
    <scope>NUCLEOTIDE SEQUENCE [LARGE SCALE GENOMIC DNA]</scope>
    <source>
        <strain evidence="1 2">NBRC 102662</strain>
    </source>
</reference>
<sequence length="209" mass="25320">MDFVMAQWKELSATYCSKAGTVRKCWSEIEKAYTSRRRHYHDLQHLHELLQQAAQQRSVLKDYDVLRFSIFYHDFIYSSLRKDNEIKSAQVAEKKLDKLGFPSLRAARCLRQIKATQGHQLSVSDRDPDLPYFLDFDLAILGADWDRYLLYTQKIRREYQIYPNWMYRKGRRKVLSHFLERPRLYFTPLYFEQYEFKARDNLKRELAQL</sequence>
<dbReference type="AlphaFoldDB" id="A0A2D0MYT6"/>